<dbReference type="SUPFAM" id="SSF49482">
    <property type="entry name" value="Aromatic compound dioxygenase"/>
    <property type="match status" value="1"/>
</dbReference>
<dbReference type="InterPro" id="IPR015889">
    <property type="entry name" value="Intradiol_dOase_core"/>
</dbReference>
<reference evidence="4 5" key="1">
    <citation type="submission" date="2017-02" db="EMBL/GenBank/DDBJ databases">
        <authorList>
            <person name="Peterson S.W."/>
        </authorList>
    </citation>
    <scope>NUCLEOTIDE SEQUENCE [LARGE SCALE GENOMIC DNA]</scope>
    <source>
        <strain evidence="4 5">SRS1_H2-8</strain>
    </source>
</reference>
<evidence type="ECO:0000313" key="5">
    <source>
        <dbReference type="Proteomes" id="UP000239563"/>
    </source>
</evidence>
<name>A0A2N8UHU6_9BASI</name>
<evidence type="ECO:0000256" key="1">
    <source>
        <dbReference type="SAM" id="MobiDB-lite"/>
    </source>
</evidence>
<feature type="region of interest" description="Disordered" evidence="1">
    <location>
        <begin position="352"/>
        <end position="371"/>
    </location>
</feature>
<dbReference type="GO" id="GO:0016702">
    <property type="term" value="F:oxidoreductase activity, acting on single donors with incorporation of molecular oxygen, incorporation of two atoms of oxygen"/>
    <property type="evidence" value="ECO:0007669"/>
    <property type="project" value="InterPro"/>
</dbReference>
<dbReference type="CDD" id="cd03457">
    <property type="entry name" value="intradiol_dioxygenase_like"/>
    <property type="match status" value="1"/>
</dbReference>
<dbReference type="Proteomes" id="UP000239563">
    <property type="component" value="Chromosome XII"/>
</dbReference>
<dbReference type="EMBL" id="LT795065">
    <property type="protein sequence ID" value="SJX64349.1"/>
    <property type="molecule type" value="Genomic_DNA"/>
</dbReference>
<feature type="chain" id="PRO_5014802601" description="Intradiol ring-cleavage dioxygenases domain-containing protein" evidence="2">
    <location>
        <begin position="18"/>
        <end position="371"/>
    </location>
</feature>
<dbReference type="PANTHER" id="PTHR34315:SF1">
    <property type="entry name" value="INTRADIOL RING-CLEAVAGE DIOXYGENASES DOMAIN-CONTAINING PROTEIN-RELATED"/>
    <property type="match status" value="1"/>
</dbReference>
<keyword evidence="2" id="KW-0732">Signal</keyword>
<evidence type="ECO:0000313" key="4">
    <source>
        <dbReference type="EMBL" id="SJX64349.1"/>
    </source>
</evidence>
<gene>
    <name evidence="4" type="ORF">SRS1_21006</name>
</gene>
<dbReference type="GO" id="GO:0008199">
    <property type="term" value="F:ferric iron binding"/>
    <property type="evidence" value="ECO:0007669"/>
    <property type="project" value="InterPro"/>
</dbReference>
<dbReference type="InterPro" id="IPR000627">
    <property type="entry name" value="Intradiol_dOase_C"/>
</dbReference>
<organism evidence="4 5">
    <name type="scientific">Sporisorium reilianum f. sp. reilianum</name>
    <dbReference type="NCBI Taxonomy" id="72559"/>
    <lineage>
        <taxon>Eukaryota</taxon>
        <taxon>Fungi</taxon>
        <taxon>Dikarya</taxon>
        <taxon>Basidiomycota</taxon>
        <taxon>Ustilaginomycotina</taxon>
        <taxon>Ustilaginomycetes</taxon>
        <taxon>Ustilaginales</taxon>
        <taxon>Ustilaginaceae</taxon>
        <taxon>Sporisorium</taxon>
    </lineage>
</organism>
<proteinExistence type="predicted"/>
<evidence type="ECO:0000256" key="2">
    <source>
        <dbReference type="SAM" id="SignalP"/>
    </source>
</evidence>
<feature type="signal peptide" evidence="2">
    <location>
        <begin position="1"/>
        <end position="17"/>
    </location>
</feature>
<sequence length="371" mass="40289">MLLNVHLLLRWLFAASAVSLVAVSAHPGEAPPSSQEIAAAKLYRRSAQTQHRRCASSRASPQRRHALNVQQQRRQLLLDQLRARTLKRRADSDYASEVLNTTHLSNRTDITRNSTTATVFSNSSDACVLQPEVTIGPYWVSGELVRSNVTDGQAGVPLYLDAQFVNVNTCEPVPELYWEIWNCNATGVYSGVQASGNGNSDDASNLNATFLRGVQRTDENGASQFQTVFPGHYTGRTTHIHVVAHINATLLANNTLANSEATGAVHIGQLFFDQDLISQVEATSPYTENTQTLTTNEEDFIFDQEAASDGSDPVLEYVLLGDKVEDGIFAWTTIAVDVDANYTTSAASRWTEDGGVANEGGQFQGAPGQAS</sequence>
<protein>
    <recommendedName>
        <fullName evidence="3">Intradiol ring-cleavage dioxygenases domain-containing protein</fullName>
    </recommendedName>
</protein>
<dbReference type="Pfam" id="PF00775">
    <property type="entry name" value="Dioxygenase_C"/>
    <property type="match status" value="1"/>
</dbReference>
<feature type="domain" description="Intradiol ring-cleavage dioxygenases" evidence="3">
    <location>
        <begin position="145"/>
        <end position="275"/>
    </location>
</feature>
<evidence type="ECO:0000259" key="3">
    <source>
        <dbReference type="Pfam" id="PF00775"/>
    </source>
</evidence>
<dbReference type="PANTHER" id="PTHR34315">
    <property type="match status" value="1"/>
</dbReference>
<dbReference type="AlphaFoldDB" id="A0A2N8UHU6"/>
<dbReference type="Gene3D" id="2.60.130.10">
    <property type="entry name" value="Aromatic compound dioxygenase"/>
    <property type="match status" value="1"/>
</dbReference>
<accession>A0A2N8UHU6</accession>